<dbReference type="InterPro" id="IPR029058">
    <property type="entry name" value="AB_hydrolase_fold"/>
</dbReference>
<dbReference type="Proteomes" id="UP000318081">
    <property type="component" value="Chromosome"/>
</dbReference>
<dbReference type="SUPFAM" id="SSF53474">
    <property type="entry name" value="alpha/beta-Hydrolases"/>
    <property type="match status" value="1"/>
</dbReference>
<dbReference type="PANTHER" id="PTHR45856">
    <property type="entry name" value="ALPHA/BETA-HYDROLASES SUPERFAMILY PROTEIN"/>
    <property type="match status" value="1"/>
</dbReference>
<dbReference type="Pfam" id="PF01764">
    <property type="entry name" value="Lipase_3"/>
    <property type="match status" value="1"/>
</dbReference>
<dbReference type="EMBL" id="CP036432">
    <property type="protein sequence ID" value="QDV82083.1"/>
    <property type="molecule type" value="Genomic_DNA"/>
</dbReference>
<name>A0ABX5XJD8_9BACT</name>
<dbReference type="InterPro" id="IPR002921">
    <property type="entry name" value="Fungal_lipase-type"/>
</dbReference>
<evidence type="ECO:0000313" key="4">
    <source>
        <dbReference type="EMBL" id="QDV82083.1"/>
    </source>
</evidence>
<feature type="chain" id="PRO_5047387663" evidence="2">
    <location>
        <begin position="22"/>
        <end position="408"/>
    </location>
</feature>
<sequence>MLCRFATAFSLFALFGTFATAAEFRDDTKVATKTAPVVSRTAESLATVDQQIWIDPVTGEVHTKPVEVPTKTSGGGTLALPSDSPEPEQEPQSLYDHFDPADGSKAMLNAYLLAQLSMTVYSDATSEAAFEEDLIDRLDPQGIEEGNIDVIMNDDTGTEAAAFTIGDTLVIAFRGTSSEGTNNINPYVDATTDLNDDPWPIEINNKKFFVHLGFWDSVDSVYPWVLARALDAHASGKKVWLTGHSLGAARATLAATRLHYSDEIPVDGLMTFGSPKVGDENFAAFCYDKGADDWSLQQVTTRFVVSGDPATTFPEKEQIGINFLTGWVYYQHIGRTITIFPFDNGGDFMIIPGETNFTPTAAQWIGFLSGAGHSEHMWYDDALLEEVREDDQFNAIEAMVMEHQAVAQ</sequence>
<feature type="signal peptide" evidence="2">
    <location>
        <begin position="1"/>
        <end position="21"/>
    </location>
</feature>
<feature type="region of interest" description="Disordered" evidence="1">
    <location>
        <begin position="65"/>
        <end position="93"/>
    </location>
</feature>
<evidence type="ECO:0000256" key="1">
    <source>
        <dbReference type="SAM" id="MobiDB-lite"/>
    </source>
</evidence>
<organism evidence="4 5">
    <name type="scientific">Stieleria magnilauensis</name>
    <dbReference type="NCBI Taxonomy" id="2527963"/>
    <lineage>
        <taxon>Bacteria</taxon>
        <taxon>Pseudomonadati</taxon>
        <taxon>Planctomycetota</taxon>
        <taxon>Planctomycetia</taxon>
        <taxon>Pirellulales</taxon>
        <taxon>Pirellulaceae</taxon>
        <taxon>Stieleria</taxon>
    </lineage>
</organism>
<dbReference type="PANTHER" id="PTHR45856:SF24">
    <property type="entry name" value="FUNGAL LIPASE-LIKE DOMAIN-CONTAINING PROTEIN"/>
    <property type="match status" value="1"/>
</dbReference>
<evidence type="ECO:0000313" key="5">
    <source>
        <dbReference type="Proteomes" id="UP000318081"/>
    </source>
</evidence>
<evidence type="ECO:0000256" key="2">
    <source>
        <dbReference type="SAM" id="SignalP"/>
    </source>
</evidence>
<reference evidence="4 5" key="1">
    <citation type="submission" date="2019-02" db="EMBL/GenBank/DDBJ databases">
        <title>Deep-cultivation of Planctomycetes and their phenomic and genomic characterization uncovers novel biology.</title>
        <authorList>
            <person name="Wiegand S."/>
            <person name="Jogler M."/>
            <person name="Boedeker C."/>
            <person name="Pinto D."/>
            <person name="Vollmers J."/>
            <person name="Rivas-Marin E."/>
            <person name="Kohn T."/>
            <person name="Peeters S.H."/>
            <person name="Heuer A."/>
            <person name="Rast P."/>
            <person name="Oberbeckmann S."/>
            <person name="Bunk B."/>
            <person name="Jeske O."/>
            <person name="Meyerdierks A."/>
            <person name="Storesund J.E."/>
            <person name="Kallscheuer N."/>
            <person name="Luecker S."/>
            <person name="Lage O.M."/>
            <person name="Pohl T."/>
            <person name="Merkel B.J."/>
            <person name="Hornburger P."/>
            <person name="Mueller R.-W."/>
            <person name="Bruemmer F."/>
            <person name="Labrenz M."/>
            <person name="Spormann A.M."/>
            <person name="Op den Camp H."/>
            <person name="Overmann J."/>
            <person name="Amann R."/>
            <person name="Jetten M.S.M."/>
            <person name="Mascher T."/>
            <person name="Medema M.H."/>
            <person name="Devos D.P."/>
            <person name="Kaster A.-K."/>
            <person name="Ovreas L."/>
            <person name="Rohde M."/>
            <person name="Galperin M.Y."/>
            <person name="Jogler C."/>
        </authorList>
    </citation>
    <scope>NUCLEOTIDE SEQUENCE [LARGE SCALE GENOMIC DNA]</scope>
    <source>
        <strain evidence="4 5">TBK1r</strain>
    </source>
</reference>
<accession>A0ABX5XJD8</accession>
<gene>
    <name evidence="4" type="ORF">TBK1r_10080</name>
</gene>
<keyword evidence="2" id="KW-0732">Signal</keyword>
<keyword evidence="5" id="KW-1185">Reference proteome</keyword>
<dbReference type="InterPro" id="IPR051218">
    <property type="entry name" value="Sec_MonoDiacylglyc_Lipase"/>
</dbReference>
<protein>
    <submittedName>
        <fullName evidence="4">Lipase (Class 3)</fullName>
    </submittedName>
</protein>
<proteinExistence type="predicted"/>
<evidence type="ECO:0000259" key="3">
    <source>
        <dbReference type="Pfam" id="PF01764"/>
    </source>
</evidence>
<feature type="domain" description="Fungal lipase-type" evidence="3">
    <location>
        <begin position="170"/>
        <end position="315"/>
    </location>
</feature>
<dbReference type="Gene3D" id="3.40.50.1820">
    <property type="entry name" value="alpha/beta hydrolase"/>
    <property type="match status" value="1"/>
</dbReference>
<dbReference type="RefSeq" id="WP_145207774.1">
    <property type="nucleotide sequence ID" value="NZ_CP036432.1"/>
</dbReference>